<accession>A0AAJ5Z361</accession>
<dbReference type="InterPro" id="IPR011990">
    <property type="entry name" value="TPR-like_helical_dom_sf"/>
</dbReference>
<sequence length="1698" mass="186682">MWKPNRGAHAARKLQMARLRGIAPGSQQSAHDVADAIAAFRQHVPAQTLTAQLATLELELHSAILSHMAAVGYRDASHANDAPGRVAFPPTMDGDERVRRIVRDLERLAPSTASDPMNATVCVALCELGYFVLGSDSMVIQLTERTELLNAHPFGTTPLNEHHVAVAILGATVYGMANERAGETDDALFAYERANELYERARAHTTHKTPLVDEMERWTETALYRYALLMLHARSPKAQHALQRYEAHASRWPATFRQPQRRVIQACLAPAAAPATPVAASAGAAAQAPATPEATRSSAPVAPATTSPRRPLALPAPLASYASIQARAVRLLQQPPGFPRADESNAHVDTLCEQLVSSWRAEHASHRTTDADDVVLLLYGLAGLAFRSHTVTRLLIHMLYAAEAYAEAYELVPKYIALVHTTWTAQGVPPQRDTQALRAVDGPNEYVDTVLLGAHIATRYIHAPAQAHEWTDDLLLIGTTDKSPDHRFTMPTPMLARVLRCAGEARLAQARAAAPSERASLLDDARVFLRNAVTLDGDASESHYALACLLATQRDTDTALQHARRAIELEPAFVDAWHLTVLLLSARKDVAGARSLAAEALTQIEADDEQPPLRTFLASFDTPPSPFARACAYMQLLITHNALVELTHGVQLALYGQRDLFSAYHARVAPLSTPHAPAEQAPRFTTPGPVVAASTLEARRTFRTHQATRLLQRLWLVSAASFRRADNLEQARCAIAEAEQLDARCADVWVQLAQWCLAAGQRTGAAITCLHKALACDTDHTAARVHLARVLLHEPEREADASIRSPREAEDHARSTPSRSLGSTADSLQDVAPSLRTPDASSTSSTSMAEALLRTVTQYHGYDVPEAWHALAQLAKQTSRSTDTQRRALLEALRLEASRPIRAWHEALALRASSPSMSVDRSAKEHRHARRENKHHHAAATRNGKETRMIGLYVLHQTLGSGTFGKVKLATHALTGHRVAVKIINKHKISSMDIGGRIKREIQFLRMLRHPHIIKLYEVIATPSDIIMVLEYAGGELFQYIVDHGRLPESEARRFFQQIITATNYCHKHKVAHRDLKPENLLLDEFLNIKVGDFGLSNLMGDGDFLKTSCGSPNYAAPEVIAGRLYSGPEVDVWSCGVILYVMLCGRLPFDDDYVPSLFVKISKGIYSLPSHLSPEAKDLLSSMLVVDPVKRITIPDIMQLPWFNVDLPAYLCPYPLTPSVEDKQFVLHRAPVMDDTLGTEHIEAAASQHGAPPPDPSMISPDLGVIDPLILEELLGKVEGISRSSVLEMLRAPNTNQIKVAYHLCRDYHCTLNMMSDMLSDMDDELAPSSSSSSPGGPPSESLPASLRPMQRRPSLRPALAPGTSPMHYNVLIKRSGATTDLMHAKEPRSRRPSAASRRPIDEDIKARVNELMAAVEDEAIEGSDTDFPIFDDESDDDDDESDALSHMSDSDEEYASFDMIDDPVLDDVEREPLHETYMRRCNHLAVLQSSLSPSQRSLYQTSHSGSSTPNHRLSSTPSSVSTSASLSLATSDDRTLHPSHGKSASRRSRTPWHFGIRSRSSPMEIMLVLYRTMESLGMQWCPKAPLPSVSRGLDEMSAKERQDVLSALNEDIFYVQTQCILCHHKVCMDLQLYRVADQSYLVDFRNVGYALASPTCPKGSSSISSSSMALRRDTPSPFLFFDAVFRLIVALAGGGS</sequence>
<evidence type="ECO:0000256" key="3">
    <source>
        <dbReference type="ARBA" id="ARBA00022527"/>
    </source>
</evidence>
<evidence type="ECO:0000313" key="14">
    <source>
        <dbReference type="EMBL" id="WFD17428.1"/>
    </source>
</evidence>
<name>A0AAJ5Z361_9BASI</name>
<dbReference type="PANTHER" id="PTHR24346:SF110">
    <property type="entry name" value="NON-SPECIFIC SERINE_THREONINE PROTEIN KINASE"/>
    <property type="match status" value="1"/>
</dbReference>
<dbReference type="GO" id="GO:0005737">
    <property type="term" value="C:cytoplasm"/>
    <property type="evidence" value="ECO:0007669"/>
    <property type="project" value="TreeGrafter"/>
</dbReference>
<feature type="domain" description="Protein kinase" evidence="13">
    <location>
        <begin position="953"/>
        <end position="1204"/>
    </location>
</feature>
<gene>
    <name evidence="14" type="primary">SNF1</name>
    <name evidence="14" type="ORF">MARU1_003482</name>
</gene>
<evidence type="ECO:0000256" key="1">
    <source>
        <dbReference type="ARBA" id="ARBA00006234"/>
    </source>
</evidence>
<keyword evidence="7 11" id="KW-0067">ATP-binding</keyword>
<feature type="region of interest" description="Disordered" evidence="12">
    <location>
        <begin position="1421"/>
        <end position="1464"/>
    </location>
</feature>
<dbReference type="Proteomes" id="UP001217582">
    <property type="component" value="Chromosome 7"/>
</dbReference>
<organism evidence="14 15">
    <name type="scientific">Malassezia arunalokei</name>
    <dbReference type="NCBI Taxonomy" id="1514897"/>
    <lineage>
        <taxon>Eukaryota</taxon>
        <taxon>Fungi</taxon>
        <taxon>Dikarya</taxon>
        <taxon>Basidiomycota</taxon>
        <taxon>Ustilaginomycotina</taxon>
        <taxon>Malasseziomycetes</taxon>
        <taxon>Malasseziales</taxon>
        <taxon>Malasseziaceae</taxon>
        <taxon>Malassezia</taxon>
    </lineage>
</organism>
<evidence type="ECO:0000256" key="12">
    <source>
        <dbReference type="SAM" id="MobiDB-lite"/>
    </source>
</evidence>
<dbReference type="PROSITE" id="PS50011">
    <property type="entry name" value="PROTEIN_KINASE_DOM"/>
    <property type="match status" value="1"/>
</dbReference>
<evidence type="ECO:0000256" key="4">
    <source>
        <dbReference type="ARBA" id="ARBA00022679"/>
    </source>
</evidence>
<feature type="region of interest" description="Disordered" evidence="12">
    <location>
        <begin position="915"/>
        <end position="942"/>
    </location>
</feature>
<feature type="compositionally biased region" description="Acidic residues" evidence="12">
    <location>
        <begin position="1421"/>
        <end position="1444"/>
    </location>
</feature>
<feature type="region of interest" description="Disordered" evidence="12">
    <location>
        <begin position="284"/>
        <end position="312"/>
    </location>
</feature>
<dbReference type="Pfam" id="PF00069">
    <property type="entry name" value="Pkinase"/>
    <property type="match status" value="1"/>
</dbReference>
<feature type="compositionally biased region" description="Polar residues" evidence="12">
    <location>
        <begin position="1503"/>
        <end position="1514"/>
    </location>
</feature>
<evidence type="ECO:0000256" key="2">
    <source>
        <dbReference type="ARBA" id="ARBA00012513"/>
    </source>
</evidence>
<dbReference type="GO" id="GO:0035556">
    <property type="term" value="P:intracellular signal transduction"/>
    <property type="evidence" value="ECO:0007669"/>
    <property type="project" value="TreeGrafter"/>
</dbReference>
<dbReference type="SMART" id="SM00220">
    <property type="entry name" value="S_TKc"/>
    <property type="match status" value="1"/>
</dbReference>
<dbReference type="EC" id="2.7.11.1" evidence="2"/>
<dbReference type="EMBL" id="CP119922">
    <property type="protein sequence ID" value="WFD17428.1"/>
    <property type="molecule type" value="Genomic_DNA"/>
</dbReference>
<feature type="compositionally biased region" description="Low complexity" evidence="12">
    <location>
        <begin position="284"/>
        <end position="295"/>
    </location>
</feature>
<dbReference type="PANTHER" id="PTHR24346">
    <property type="entry name" value="MAP/MICROTUBULE AFFINITY-REGULATING KINASE"/>
    <property type="match status" value="1"/>
</dbReference>
<reference evidence="14 15" key="1">
    <citation type="submission" date="2023-03" db="EMBL/GenBank/DDBJ databases">
        <title>Mating type loci evolution in Malassezia.</title>
        <authorList>
            <person name="Coelho M.A."/>
        </authorList>
    </citation>
    <scope>NUCLEOTIDE SEQUENCE [LARGE SCALE GENOMIC DNA]</scope>
    <source>
        <strain evidence="14 15">CBS 13387</strain>
    </source>
</reference>
<dbReference type="FunFam" id="1.10.510.10:FF:000407">
    <property type="entry name" value="Non-specific serine/threonine protein kinase"/>
    <property type="match status" value="1"/>
</dbReference>
<keyword evidence="3 14" id="KW-0723">Serine/threonine-protein kinase</keyword>
<evidence type="ECO:0000256" key="6">
    <source>
        <dbReference type="ARBA" id="ARBA00022777"/>
    </source>
</evidence>
<evidence type="ECO:0000256" key="10">
    <source>
        <dbReference type="PROSITE-ProRule" id="PRU00339"/>
    </source>
</evidence>
<dbReference type="Pfam" id="PF16579">
    <property type="entry name" value="AdenylateSensor"/>
    <property type="match status" value="1"/>
</dbReference>
<dbReference type="InterPro" id="IPR019734">
    <property type="entry name" value="TPR_rpt"/>
</dbReference>
<dbReference type="GO" id="GO:0005524">
    <property type="term" value="F:ATP binding"/>
    <property type="evidence" value="ECO:0007669"/>
    <property type="project" value="UniProtKB-UniRule"/>
</dbReference>
<feature type="region of interest" description="Disordered" evidence="12">
    <location>
        <begin position="1497"/>
        <end position="1553"/>
    </location>
</feature>
<protein>
    <recommendedName>
        <fullName evidence="2">non-specific serine/threonine protein kinase</fullName>
        <ecNumber evidence="2">2.7.11.1</ecNumber>
    </recommendedName>
</protein>
<keyword evidence="4 14" id="KW-0808">Transferase</keyword>
<keyword evidence="15" id="KW-1185">Reference proteome</keyword>
<dbReference type="GO" id="GO:0004674">
    <property type="term" value="F:protein serine/threonine kinase activity"/>
    <property type="evidence" value="ECO:0007669"/>
    <property type="project" value="UniProtKB-KW"/>
</dbReference>
<feature type="region of interest" description="Disordered" evidence="12">
    <location>
        <begin position="797"/>
        <end position="846"/>
    </location>
</feature>
<evidence type="ECO:0000256" key="11">
    <source>
        <dbReference type="PROSITE-ProRule" id="PRU10141"/>
    </source>
</evidence>
<dbReference type="InterPro" id="IPR011009">
    <property type="entry name" value="Kinase-like_dom_sf"/>
</dbReference>
<evidence type="ECO:0000313" key="15">
    <source>
        <dbReference type="Proteomes" id="UP001217582"/>
    </source>
</evidence>
<evidence type="ECO:0000256" key="9">
    <source>
        <dbReference type="ARBA" id="ARBA00048679"/>
    </source>
</evidence>
<dbReference type="PROSITE" id="PS50005">
    <property type="entry name" value="TPR"/>
    <property type="match status" value="1"/>
</dbReference>
<dbReference type="InterPro" id="IPR008271">
    <property type="entry name" value="Ser/Thr_kinase_AS"/>
</dbReference>
<dbReference type="SMART" id="SM00028">
    <property type="entry name" value="TPR"/>
    <property type="match status" value="2"/>
</dbReference>
<feature type="compositionally biased region" description="Basic residues" evidence="12">
    <location>
        <begin position="924"/>
        <end position="939"/>
    </location>
</feature>
<dbReference type="PROSITE" id="PS00108">
    <property type="entry name" value="PROTEIN_KINASE_ST"/>
    <property type="match status" value="1"/>
</dbReference>
<keyword evidence="6 14" id="KW-0418">Kinase</keyword>
<evidence type="ECO:0000256" key="7">
    <source>
        <dbReference type="ARBA" id="ARBA00022840"/>
    </source>
</evidence>
<proteinExistence type="inferred from homology"/>
<dbReference type="InterPro" id="IPR000719">
    <property type="entry name" value="Prot_kinase_dom"/>
</dbReference>
<comment type="similarity">
    <text evidence="1">Belongs to the protein kinase superfamily. CAMK Ser/Thr protein kinase family. SNF1 subfamily.</text>
</comment>
<dbReference type="Gene3D" id="1.25.40.10">
    <property type="entry name" value="Tetratricopeptide repeat domain"/>
    <property type="match status" value="2"/>
</dbReference>
<dbReference type="Gene3D" id="1.10.510.10">
    <property type="entry name" value="Transferase(Phosphotransferase) domain 1"/>
    <property type="match status" value="1"/>
</dbReference>
<dbReference type="SUPFAM" id="SSF103243">
    <property type="entry name" value="KA1-like"/>
    <property type="match status" value="1"/>
</dbReference>
<feature type="region of interest" description="Disordered" evidence="12">
    <location>
        <begin position="1323"/>
        <end position="1404"/>
    </location>
</feature>
<keyword evidence="5 11" id="KW-0547">Nucleotide-binding</keyword>
<keyword evidence="10" id="KW-0802">TPR repeat</keyword>
<feature type="compositionally biased region" description="Basic and acidic residues" evidence="12">
    <location>
        <begin position="797"/>
        <end position="814"/>
    </location>
</feature>
<dbReference type="SUPFAM" id="SSF56112">
    <property type="entry name" value="Protein kinase-like (PK-like)"/>
    <property type="match status" value="1"/>
</dbReference>
<dbReference type="SUPFAM" id="SSF48452">
    <property type="entry name" value="TPR-like"/>
    <property type="match status" value="2"/>
</dbReference>
<dbReference type="PROSITE" id="PS00107">
    <property type="entry name" value="PROTEIN_KINASE_ATP"/>
    <property type="match status" value="1"/>
</dbReference>
<dbReference type="FunFam" id="3.30.200.20:FF:000236">
    <property type="entry name" value="Non-specific serine/threonine protein kinase"/>
    <property type="match status" value="1"/>
</dbReference>
<feature type="repeat" description="TPR" evidence="10">
    <location>
        <begin position="540"/>
        <end position="573"/>
    </location>
</feature>
<comment type="catalytic activity">
    <reaction evidence="8">
        <text>L-threonyl-[protein] + ATP = O-phospho-L-threonyl-[protein] + ADP + H(+)</text>
        <dbReference type="Rhea" id="RHEA:46608"/>
        <dbReference type="Rhea" id="RHEA-COMP:11060"/>
        <dbReference type="Rhea" id="RHEA-COMP:11605"/>
        <dbReference type="ChEBI" id="CHEBI:15378"/>
        <dbReference type="ChEBI" id="CHEBI:30013"/>
        <dbReference type="ChEBI" id="CHEBI:30616"/>
        <dbReference type="ChEBI" id="CHEBI:61977"/>
        <dbReference type="ChEBI" id="CHEBI:456216"/>
        <dbReference type="EC" id="2.7.11.1"/>
    </reaction>
</comment>
<dbReference type="Gene3D" id="3.30.310.80">
    <property type="entry name" value="Kinase associated domain 1, KA1"/>
    <property type="match status" value="1"/>
</dbReference>
<evidence type="ECO:0000256" key="5">
    <source>
        <dbReference type="ARBA" id="ARBA00022741"/>
    </source>
</evidence>
<feature type="compositionally biased region" description="Acidic residues" evidence="12">
    <location>
        <begin position="1452"/>
        <end position="1464"/>
    </location>
</feature>
<dbReference type="CDD" id="cd14079">
    <property type="entry name" value="STKc_AMPK_alpha"/>
    <property type="match status" value="1"/>
</dbReference>
<feature type="compositionally biased region" description="Low complexity" evidence="12">
    <location>
        <begin position="1328"/>
        <end position="1347"/>
    </location>
</feature>
<evidence type="ECO:0000256" key="8">
    <source>
        <dbReference type="ARBA" id="ARBA00047899"/>
    </source>
</evidence>
<dbReference type="InterPro" id="IPR032270">
    <property type="entry name" value="AMPK_C"/>
</dbReference>
<dbReference type="InterPro" id="IPR017441">
    <property type="entry name" value="Protein_kinase_ATP_BS"/>
</dbReference>
<comment type="catalytic activity">
    <reaction evidence="9">
        <text>L-seryl-[protein] + ATP = O-phospho-L-seryl-[protein] + ADP + H(+)</text>
        <dbReference type="Rhea" id="RHEA:17989"/>
        <dbReference type="Rhea" id="RHEA-COMP:9863"/>
        <dbReference type="Rhea" id="RHEA-COMP:11604"/>
        <dbReference type="ChEBI" id="CHEBI:15378"/>
        <dbReference type="ChEBI" id="CHEBI:29999"/>
        <dbReference type="ChEBI" id="CHEBI:30616"/>
        <dbReference type="ChEBI" id="CHEBI:83421"/>
        <dbReference type="ChEBI" id="CHEBI:456216"/>
        <dbReference type="EC" id="2.7.11.1"/>
    </reaction>
</comment>
<feature type="compositionally biased region" description="Polar residues" evidence="12">
    <location>
        <begin position="815"/>
        <end position="827"/>
    </location>
</feature>
<feature type="binding site" evidence="11">
    <location>
        <position position="982"/>
    </location>
    <ligand>
        <name>ATP</name>
        <dbReference type="ChEBI" id="CHEBI:30616"/>
    </ligand>
</feature>
<dbReference type="InterPro" id="IPR028375">
    <property type="entry name" value="KA1/Ssp2_C"/>
</dbReference>
<evidence type="ECO:0000259" key="13">
    <source>
        <dbReference type="PROSITE" id="PS50011"/>
    </source>
</evidence>
<feature type="compositionally biased region" description="Low complexity" evidence="12">
    <location>
        <begin position="1515"/>
        <end position="1532"/>
    </location>
</feature>
<feature type="compositionally biased region" description="Basic residues" evidence="12">
    <location>
        <begin position="1539"/>
        <end position="1552"/>
    </location>
</feature>